<keyword evidence="1" id="KW-0812">Transmembrane</keyword>
<feature type="transmembrane region" description="Helical" evidence="1">
    <location>
        <begin position="92"/>
        <end position="108"/>
    </location>
</feature>
<feature type="transmembrane region" description="Helical" evidence="1">
    <location>
        <begin position="268"/>
        <end position="286"/>
    </location>
</feature>
<feature type="transmembrane region" description="Helical" evidence="1">
    <location>
        <begin position="241"/>
        <end position="262"/>
    </location>
</feature>
<evidence type="ECO:0000313" key="2">
    <source>
        <dbReference type="EMBL" id="PLA76575.1"/>
    </source>
</evidence>
<feature type="transmembrane region" description="Helical" evidence="1">
    <location>
        <begin position="208"/>
        <end position="229"/>
    </location>
</feature>
<feature type="transmembrane region" description="Helical" evidence="1">
    <location>
        <begin position="60"/>
        <end position="80"/>
    </location>
</feature>
<dbReference type="AlphaFoldDB" id="A0A2I2AB28"/>
<feature type="transmembrane region" description="Helical" evidence="1">
    <location>
        <begin position="314"/>
        <end position="334"/>
    </location>
</feature>
<keyword evidence="1" id="KW-1133">Transmembrane helix</keyword>
<name>A0A2I2AB28_9LACO</name>
<protein>
    <submittedName>
        <fullName evidence="2">Uncharacterized protein</fullName>
    </submittedName>
</protein>
<keyword evidence="1" id="KW-0472">Membrane</keyword>
<dbReference type="RefSeq" id="WP_101811784.1">
    <property type="nucleotide sequence ID" value="NZ_PKGI01000027.1"/>
</dbReference>
<accession>A0A2I2AB28</accession>
<proteinExistence type="predicted"/>
<feature type="transmembrane region" description="Helical" evidence="1">
    <location>
        <begin position="21"/>
        <end position="40"/>
    </location>
</feature>
<comment type="caution">
    <text evidence="2">The sequence shown here is derived from an EMBL/GenBank/DDBJ whole genome shotgun (WGS) entry which is preliminary data.</text>
</comment>
<feature type="transmembrane region" description="Helical" evidence="1">
    <location>
        <begin position="354"/>
        <end position="376"/>
    </location>
</feature>
<sequence length="384" mass="44382">MLKIKFPHFYFKKDNFFKLQSIAKWLVLLLFALFPFLVVLNYIDSLLLIQKSSPLSVLNTYVFVDLASRFACILGVTLATKKLIVIPRKKKYQKILVILLLLAIPYLYTTVLRQIQSIIIESNSMTEVFIYSLSITAYSIGAIALLWFLGYYVCQLLKELHFFDKLKPYALNTFLGMDTFIIIALIANELTGLNQSQLKESQAYLATYFTRFSLLLYSVLLLTILYWLLNKFNSSLSLITITYTILAISAVTLNFIANSFFISPSSNYFLQNFSAGLLFTLLLHWLNNKKDSKLNGFFNQFIVQHRFLSYLTKFLLYVLTLIVAYFIILLVQYFNVWLLKTTIANELSQLPIATYYSFFSNTLGCGMVLVVLISVIRFSERTNR</sequence>
<gene>
    <name evidence="2" type="ORF">CYR79_05580</name>
</gene>
<evidence type="ECO:0000313" key="3">
    <source>
        <dbReference type="Proteomes" id="UP000234579"/>
    </source>
</evidence>
<reference evidence="3" key="1">
    <citation type="submission" date="2017-12" db="EMBL/GenBank/DDBJ databases">
        <authorList>
            <person name="Christensen H."/>
        </authorList>
    </citation>
    <scope>NUCLEOTIDE SEQUENCE [LARGE SCALE GENOMIC DNA]</scope>
    <source>
        <strain evidence="3">268A</strain>
    </source>
</reference>
<dbReference type="EMBL" id="PKGI01000027">
    <property type="protein sequence ID" value="PLA76575.1"/>
    <property type="molecule type" value="Genomic_DNA"/>
</dbReference>
<organism evidence="2 3">
    <name type="scientific">Ligilactobacillus agilis</name>
    <dbReference type="NCBI Taxonomy" id="1601"/>
    <lineage>
        <taxon>Bacteria</taxon>
        <taxon>Bacillati</taxon>
        <taxon>Bacillota</taxon>
        <taxon>Bacilli</taxon>
        <taxon>Lactobacillales</taxon>
        <taxon>Lactobacillaceae</taxon>
        <taxon>Ligilactobacillus</taxon>
    </lineage>
</organism>
<evidence type="ECO:0000256" key="1">
    <source>
        <dbReference type="SAM" id="Phobius"/>
    </source>
</evidence>
<dbReference type="Proteomes" id="UP000234579">
    <property type="component" value="Unassembled WGS sequence"/>
</dbReference>
<feature type="transmembrane region" description="Helical" evidence="1">
    <location>
        <begin position="169"/>
        <end position="188"/>
    </location>
</feature>
<feature type="transmembrane region" description="Helical" evidence="1">
    <location>
        <begin position="128"/>
        <end position="149"/>
    </location>
</feature>